<protein>
    <submittedName>
        <fullName evidence="1">Uncharacterized protein</fullName>
    </submittedName>
</protein>
<accession>A0AAV7H1J9</accession>
<dbReference type="Proteomes" id="UP000775213">
    <property type="component" value="Unassembled WGS sequence"/>
</dbReference>
<proteinExistence type="predicted"/>
<evidence type="ECO:0000313" key="2">
    <source>
        <dbReference type="Proteomes" id="UP000775213"/>
    </source>
</evidence>
<organism evidence="1 2">
    <name type="scientific">Dendrobium chrysotoxum</name>
    <name type="common">Orchid</name>
    <dbReference type="NCBI Taxonomy" id="161865"/>
    <lineage>
        <taxon>Eukaryota</taxon>
        <taxon>Viridiplantae</taxon>
        <taxon>Streptophyta</taxon>
        <taxon>Embryophyta</taxon>
        <taxon>Tracheophyta</taxon>
        <taxon>Spermatophyta</taxon>
        <taxon>Magnoliopsida</taxon>
        <taxon>Liliopsida</taxon>
        <taxon>Asparagales</taxon>
        <taxon>Orchidaceae</taxon>
        <taxon>Epidendroideae</taxon>
        <taxon>Malaxideae</taxon>
        <taxon>Dendrobiinae</taxon>
        <taxon>Dendrobium</taxon>
    </lineage>
</organism>
<evidence type="ECO:0000313" key="1">
    <source>
        <dbReference type="EMBL" id="KAH0461423.1"/>
    </source>
</evidence>
<dbReference type="AlphaFoldDB" id="A0AAV7H1J9"/>
<gene>
    <name evidence="1" type="ORF">IEQ34_008998</name>
</gene>
<dbReference type="EMBL" id="JAGFBR010000009">
    <property type="protein sequence ID" value="KAH0461423.1"/>
    <property type="molecule type" value="Genomic_DNA"/>
</dbReference>
<reference evidence="1 2" key="1">
    <citation type="journal article" date="2021" name="Hortic Res">
        <title>Chromosome-scale assembly of the Dendrobium chrysotoxum genome enhances the understanding of orchid evolution.</title>
        <authorList>
            <person name="Zhang Y."/>
            <person name="Zhang G.Q."/>
            <person name="Zhang D."/>
            <person name="Liu X.D."/>
            <person name="Xu X.Y."/>
            <person name="Sun W.H."/>
            <person name="Yu X."/>
            <person name="Zhu X."/>
            <person name="Wang Z.W."/>
            <person name="Zhao X."/>
            <person name="Zhong W.Y."/>
            <person name="Chen H."/>
            <person name="Yin W.L."/>
            <person name="Huang T."/>
            <person name="Niu S.C."/>
            <person name="Liu Z.J."/>
        </authorList>
    </citation>
    <scope>NUCLEOTIDE SEQUENCE [LARGE SCALE GENOMIC DNA]</scope>
    <source>
        <strain evidence="1">Lindl</strain>
    </source>
</reference>
<sequence length="137" mass="16262">MDLFTFDPLCPIDEEQLATFKYQLYNSFEMIGIEYNKIKAILSGLIWTPLLLSCCNPSDNMQYFLSWLFWFIKHCNLIRIIIGCNMQEFKILVLSFMDNGTLEKRSCQNCFDFDLMQRINILSNITTRRTRITLFGR</sequence>
<keyword evidence="2" id="KW-1185">Reference proteome</keyword>
<name>A0AAV7H1J9_DENCH</name>
<comment type="caution">
    <text evidence="1">The sequence shown here is derived from an EMBL/GenBank/DDBJ whole genome shotgun (WGS) entry which is preliminary data.</text>
</comment>